<keyword evidence="2" id="KW-0812">Transmembrane</keyword>
<dbReference type="Proteomes" id="UP000823046">
    <property type="component" value="Unassembled WGS sequence"/>
</dbReference>
<dbReference type="InterPro" id="IPR014719">
    <property type="entry name" value="Ribosomal_bL12_C/ClpS-like"/>
</dbReference>
<evidence type="ECO:0000256" key="1">
    <source>
        <dbReference type="SAM" id="Coils"/>
    </source>
</evidence>
<dbReference type="Pfam" id="PF02617">
    <property type="entry name" value="ClpS"/>
    <property type="match status" value="1"/>
</dbReference>
<keyword evidence="2" id="KW-0472">Membrane</keyword>
<dbReference type="GO" id="GO:0008233">
    <property type="term" value="F:peptidase activity"/>
    <property type="evidence" value="ECO:0007669"/>
    <property type="project" value="UniProtKB-KW"/>
</dbReference>
<feature type="transmembrane region" description="Helical" evidence="2">
    <location>
        <begin position="41"/>
        <end position="60"/>
    </location>
</feature>
<dbReference type="InterPro" id="IPR003769">
    <property type="entry name" value="ClpS_core"/>
</dbReference>
<feature type="domain" description="Adaptor protein ClpS core" evidence="3">
    <location>
        <begin position="259"/>
        <end position="328"/>
    </location>
</feature>
<organism evidence="4 5">
    <name type="scientific">Cardiosporidium cionae</name>
    <dbReference type="NCBI Taxonomy" id="476202"/>
    <lineage>
        <taxon>Eukaryota</taxon>
        <taxon>Sar</taxon>
        <taxon>Alveolata</taxon>
        <taxon>Apicomplexa</taxon>
        <taxon>Aconoidasida</taxon>
        <taxon>Nephromycida</taxon>
        <taxon>Cardiosporidium</taxon>
    </lineage>
</organism>
<protein>
    <submittedName>
        <fullName evidence="4">ATP-dependent Clp protease adaptor protein ClpS protein</fullName>
    </submittedName>
</protein>
<dbReference type="Gene3D" id="3.30.1390.10">
    <property type="match status" value="1"/>
</dbReference>
<accession>A0ABQ7J7X0</accession>
<dbReference type="GO" id="GO:0006508">
    <property type="term" value="P:proteolysis"/>
    <property type="evidence" value="ECO:0007669"/>
    <property type="project" value="UniProtKB-KW"/>
</dbReference>
<dbReference type="InterPro" id="IPR022935">
    <property type="entry name" value="ClpS"/>
</dbReference>
<dbReference type="EMBL" id="JADAQX010000493">
    <property type="protein sequence ID" value="KAF8820069.1"/>
    <property type="molecule type" value="Genomic_DNA"/>
</dbReference>
<dbReference type="PANTHER" id="PTHR33473:SF17">
    <property type="entry name" value="ATP-DEPENDENT CLP PROTEASE ADAPTER PROTEIN CLPS1, CHLOROPLASTIC"/>
    <property type="match status" value="1"/>
</dbReference>
<keyword evidence="1" id="KW-0175">Coiled coil</keyword>
<keyword evidence="5" id="KW-1185">Reference proteome</keyword>
<dbReference type="SUPFAM" id="SSF54736">
    <property type="entry name" value="ClpS-like"/>
    <property type="match status" value="1"/>
</dbReference>
<gene>
    <name evidence="4" type="ORF">IE077_003619</name>
</gene>
<keyword evidence="4" id="KW-0645">Protease</keyword>
<keyword evidence="4" id="KW-0378">Hydrolase</keyword>
<dbReference type="PANTHER" id="PTHR33473">
    <property type="entry name" value="ATP-DEPENDENT CLP PROTEASE ADAPTER PROTEIN CLPS1, CHLOROPLASTIC"/>
    <property type="match status" value="1"/>
</dbReference>
<comment type="caution">
    <text evidence="4">The sequence shown here is derived from an EMBL/GenBank/DDBJ whole genome shotgun (WGS) entry which is preliminary data.</text>
</comment>
<sequence>MHSFCSSFNASTNFISERRKGESLERACFPFYSSCLMSKHLLKCTLVVFLFLIIFHASIFHPQFHCWDVVLAVSLTEAQTCRYFHNTAETHITAPRLNRWKASLGRHDITLFRMDGIVPYFLSVPFSAAPNFHESCKSSLHFIVPASKGKQTILSKWYDYSRDPRQQSTALYRGKFGLQFALQAFNVENRLLYDTVSLKDKSSLVTQPVKAYLTVLCADKSATQMQKVRKLKRAASDEIEKERRKREDVDKEIELRKEKTKEWRVILYNDDIHTFKYVTESLAATIPLITKAKAHTITVEAHRSGQASVISTWKQRAEVYSQELQRTGLTVSIMPDKNFKNNKSKE</sequence>
<evidence type="ECO:0000313" key="4">
    <source>
        <dbReference type="EMBL" id="KAF8820069.1"/>
    </source>
</evidence>
<evidence type="ECO:0000256" key="2">
    <source>
        <dbReference type="SAM" id="Phobius"/>
    </source>
</evidence>
<feature type="coiled-coil region" evidence="1">
    <location>
        <begin position="225"/>
        <end position="259"/>
    </location>
</feature>
<evidence type="ECO:0000313" key="5">
    <source>
        <dbReference type="Proteomes" id="UP000823046"/>
    </source>
</evidence>
<keyword evidence="2" id="KW-1133">Transmembrane helix</keyword>
<reference evidence="4 5" key="1">
    <citation type="journal article" date="2020" name="bioRxiv">
        <title>Metabolic contributions of an alphaproteobacterial endosymbiont in the apicomplexan Cardiosporidium cionae.</title>
        <authorList>
            <person name="Hunter E.S."/>
            <person name="Paight C.J."/>
            <person name="Lane C.E."/>
        </authorList>
    </citation>
    <scope>NUCLEOTIDE SEQUENCE [LARGE SCALE GENOMIC DNA]</scope>
    <source>
        <strain evidence="4">ESH_2018</strain>
    </source>
</reference>
<proteinExistence type="predicted"/>
<name>A0ABQ7J7X0_9APIC</name>
<evidence type="ECO:0000259" key="3">
    <source>
        <dbReference type="Pfam" id="PF02617"/>
    </source>
</evidence>